<dbReference type="SUPFAM" id="SSF51735">
    <property type="entry name" value="NAD(P)-binding Rossmann-fold domains"/>
    <property type="match status" value="1"/>
</dbReference>
<sequence length="98" mass="10637">MVFASIDEVVHLFKVALCHYSSMALTFAVLVFTGHPLLSAWPLTFLALTVVLLVWQRIVNRRARVSWDNETVLITGGASGLGQLLSQTLALNGATVVV</sequence>
<accession>A0A9W8EB26</accession>
<name>A0A9W8EB26_9FUNG</name>
<dbReference type="Proteomes" id="UP001151582">
    <property type="component" value="Unassembled WGS sequence"/>
</dbReference>
<dbReference type="AlphaFoldDB" id="A0A9W8EB26"/>
<proteinExistence type="predicted"/>
<dbReference type="InterPro" id="IPR036291">
    <property type="entry name" value="NAD(P)-bd_dom_sf"/>
</dbReference>
<keyword evidence="1" id="KW-0472">Membrane</keyword>
<keyword evidence="1" id="KW-1133">Transmembrane helix</keyword>
<dbReference type="EMBL" id="JANBQB010000837">
    <property type="protein sequence ID" value="KAJ1973376.1"/>
    <property type="molecule type" value="Genomic_DNA"/>
</dbReference>
<feature type="non-terminal residue" evidence="2">
    <location>
        <position position="98"/>
    </location>
</feature>
<evidence type="ECO:0000313" key="3">
    <source>
        <dbReference type="Proteomes" id="UP001151582"/>
    </source>
</evidence>
<keyword evidence="3" id="KW-1185">Reference proteome</keyword>
<comment type="caution">
    <text evidence="2">The sequence shown here is derived from an EMBL/GenBank/DDBJ whole genome shotgun (WGS) entry which is preliminary data.</text>
</comment>
<evidence type="ECO:0000313" key="2">
    <source>
        <dbReference type="EMBL" id="KAJ1973376.1"/>
    </source>
</evidence>
<feature type="transmembrane region" description="Helical" evidence="1">
    <location>
        <begin position="12"/>
        <end position="32"/>
    </location>
</feature>
<keyword evidence="1" id="KW-0812">Transmembrane</keyword>
<dbReference type="Gene3D" id="3.40.50.720">
    <property type="entry name" value="NAD(P)-binding Rossmann-like Domain"/>
    <property type="match status" value="1"/>
</dbReference>
<evidence type="ECO:0000256" key="1">
    <source>
        <dbReference type="SAM" id="Phobius"/>
    </source>
</evidence>
<gene>
    <name evidence="2" type="ORF">H4R34_005097</name>
</gene>
<feature type="transmembrane region" description="Helical" evidence="1">
    <location>
        <begin position="38"/>
        <end position="55"/>
    </location>
</feature>
<protein>
    <submittedName>
        <fullName evidence="2">Uncharacterized protein</fullName>
    </submittedName>
</protein>
<organism evidence="2 3">
    <name type="scientific">Dimargaris verticillata</name>
    <dbReference type="NCBI Taxonomy" id="2761393"/>
    <lineage>
        <taxon>Eukaryota</taxon>
        <taxon>Fungi</taxon>
        <taxon>Fungi incertae sedis</taxon>
        <taxon>Zoopagomycota</taxon>
        <taxon>Kickxellomycotina</taxon>
        <taxon>Dimargaritomycetes</taxon>
        <taxon>Dimargaritales</taxon>
        <taxon>Dimargaritaceae</taxon>
        <taxon>Dimargaris</taxon>
    </lineage>
</organism>
<reference evidence="2" key="1">
    <citation type="submission" date="2022-07" db="EMBL/GenBank/DDBJ databases">
        <title>Phylogenomic reconstructions and comparative analyses of Kickxellomycotina fungi.</title>
        <authorList>
            <person name="Reynolds N.K."/>
            <person name="Stajich J.E."/>
            <person name="Barry K."/>
            <person name="Grigoriev I.V."/>
            <person name="Crous P."/>
            <person name="Smith M.E."/>
        </authorList>
    </citation>
    <scope>NUCLEOTIDE SEQUENCE</scope>
    <source>
        <strain evidence="2">RSA 567</strain>
    </source>
</reference>